<evidence type="ECO:0000313" key="3">
    <source>
        <dbReference type="EMBL" id="BBG93819.1"/>
    </source>
</evidence>
<sequence length="156" mass="17110">NNSSLVAKFIQLLATRFSVKNLGSLHYFLGVEVLPTATGLVISQHKYIHDLLVNTKMDGEKVVSTPLSTFDSLVLHNGSSLTDAIPYRRLVGVLQYLSSLSIRAFSFRDSLASTQGTISFDLHLCCHHLIISMPFSMLTGLVIVMIASLRLAMLST</sequence>
<dbReference type="InterPro" id="IPR013103">
    <property type="entry name" value="RVT_2"/>
</dbReference>
<gene>
    <name evidence="3" type="ORF">Prudu_001943</name>
</gene>
<evidence type="ECO:0000256" key="1">
    <source>
        <dbReference type="SAM" id="Phobius"/>
    </source>
</evidence>
<dbReference type="EMBL" id="AP019297">
    <property type="protein sequence ID" value="BBG93819.1"/>
    <property type="molecule type" value="Genomic_DNA"/>
</dbReference>
<dbReference type="AlphaFoldDB" id="A0A4Y1QPR6"/>
<accession>A0A4Y1QPR6</accession>
<dbReference type="Pfam" id="PF07727">
    <property type="entry name" value="RVT_2"/>
    <property type="match status" value="1"/>
</dbReference>
<reference evidence="3" key="1">
    <citation type="journal article" date="2019" name="Science">
        <title>Mutation of a bHLH transcription factor allowed almond domestication.</title>
        <authorList>
            <person name="Sanchez-Perez R."/>
            <person name="Pavan S."/>
            <person name="Mazzeo R."/>
            <person name="Moldovan C."/>
            <person name="Aiese Cigliano R."/>
            <person name="Del Cueto J."/>
            <person name="Ricciardi F."/>
            <person name="Lotti C."/>
            <person name="Ricciardi L."/>
            <person name="Dicenta F."/>
            <person name="Lopez-Marques R.L."/>
            <person name="Lindberg Moller B."/>
        </authorList>
    </citation>
    <scope>NUCLEOTIDE SEQUENCE</scope>
</reference>
<proteinExistence type="predicted"/>
<keyword evidence="1" id="KW-1133">Transmembrane helix</keyword>
<organism evidence="3">
    <name type="scientific">Prunus dulcis</name>
    <name type="common">Almond</name>
    <name type="synonym">Amygdalus dulcis</name>
    <dbReference type="NCBI Taxonomy" id="3755"/>
    <lineage>
        <taxon>Eukaryota</taxon>
        <taxon>Viridiplantae</taxon>
        <taxon>Streptophyta</taxon>
        <taxon>Embryophyta</taxon>
        <taxon>Tracheophyta</taxon>
        <taxon>Spermatophyta</taxon>
        <taxon>Magnoliopsida</taxon>
        <taxon>eudicotyledons</taxon>
        <taxon>Gunneridae</taxon>
        <taxon>Pentapetalae</taxon>
        <taxon>rosids</taxon>
        <taxon>fabids</taxon>
        <taxon>Rosales</taxon>
        <taxon>Rosaceae</taxon>
        <taxon>Amygdaloideae</taxon>
        <taxon>Amygdaleae</taxon>
        <taxon>Prunus</taxon>
    </lineage>
</organism>
<keyword evidence="1" id="KW-0472">Membrane</keyword>
<name>A0A4Y1QPR6_PRUDU</name>
<feature type="non-terminal residue" evidence="3">
    <location>
        <position position="1"/>
    </location>
</feature>
<keyword evidence="1" id="KW-0812">Transmembrane</keyword>
<evidence type="ECO:0000259" key="2">
    <source>
        <dbReference type="Pfam" id="PF07727"/>
    </source>
</evidence>
<protein>
    <recommendedName>
        <fullName evidence="2">Reverse transcriptase Ty1/copia-type domain-containing protein</fullName>
    </recommendedName>
</protein>
<feature type="domain" description="Reverse transcriptase Ty1/copia-type" evidence="2">
    <location>
        <begin position="2"/>
        <end position="67"/>
    </location>
</feature>
<feature type="transmembrane region" description="Helical" evidence="1">
    <location>
        <begin position="129"/>
        <end position="152"/>
    </location>
</feature>